<feature type="transmembrane region" description="Helical" evidence="8">
    <location>
        <begin position="277"/>
        <end position="295"/>
    </location>
</feature>
<dbReference type="PANTHER" id="PTHR23514:SF3">
    <property type="entry name" value="BYPASS OF STOP CODON PROTEIN 6"/>
    <property type="match status" value="1"/>
</dbReference>
<dbReference type="InterPro" id="IPR011701">
    <property type="entry name" value="MFS"/>
</dbReference>
<evidence type="ECO:0000256" key="6">
    <source>
        <dbReference type="ARBA" id="ARBA00023136"/>
    </source>
</evidence>
<reference evidence="10 11" key="1">
    <citation type="submission" date="2014-02" db="EMBL/GenBank/DDBJ databases">
        <title>Genome sequence of Paenibacillus darwinianus reveals adaptive mechanisms for survival in Antarctic soils.</title>
        <authorList>
            <person name="Dsouza M."/>
            <person name="Taylor M.W."/>
            <person name="Turner S.J."/>
            <person name="Aislabie J."/>
        </authorList>
    </citation>
    <scope>NUCLEOTIDE SEQUENCE [LARGE SCALE GENOMIC DNA]</scope>
    <source>
        <strain evidence="10 11">CE1</strain>
    </source>
</reference>
<dbReference type="Proteomes" id="UP000053750">
    <property type="component" value="Unassembled WGS sequence"/>
</dbReference>
<comment type="subcellular location">
    <subcellularLocation>
        <location evidence="1">Cell membrane</location>
        <topology evidence="1">Multi-pass membrane protein</topology>
    </subcellularLocation>
</comment>
<keyword evidence="4 8" id="KW-0812">Transmembrane</keyword>
<name>A0A9W5RZW4_9BACL</name>
<evidence type="ECO:0000313" key="11">
    <source>
        <dbReference type="Proteomes" id="UP000053750"/>
    </source>
</evidence>
<comment type="similarity">
    <text evidence="2">Belongs to the major facilitator superfamily.</text>
</comment>
<feature type="region of interest" description="Disordered" evidence="7">
    <location>
        <begin position="395"/>
        <end position="422"/>
    </location>
</feature>
<evidence type="ECO:0000256" key="3">
    <source>
        <dbReference type="ARBA" id="ARBA00022448"/>
    </source>
</evidence>
<dbReference type="SUPFAM" id="SSF103473">
    <property type="entry name" value="MFS general substrate transporter"/>
    <property type="match status" value="1"/>
</dbReference>
<sequence length="422" mass="45162">MRKLIWLGCLSYLVIGMAHVVAGAVLIQVLDRYGLNYADGGQWIMNQFLGFLFGVLAAPYITRRIGRRSALLAALGALTAAEAAYSLLPPWNWMLVVAPVAGFGFGLTEAVLGAVIIEFVVERKAQAMTRLEVFFGLGALVMPGIAALLIDAGVWQMVFPIVTGLSGITTLLWLTMSFGAADDLLAYSRPLAAEGIVKPAVRYNRAAMPLLIIGMVYFAIYVGMEMSFSNYLPAIMKEHTGMTEAAAASSLSIFWGMMVAGRLFSGKLAEWSGYFRYLLISSAAGAAVMALIAFSRGGGVGLMWIGLDGLLWSGVFAIGLLYVNARITGMTEKTTSLLIAAGGLGGALMPKLTGWFMERYDAAVTLWMLVAASSMLVVLLGLMAASAKRIKRAEARPVQAGRDAAENAEQGRDARRRRASEA</sequence>
<dbReference type="RefSeq" id="WP_036584264.1">
    <property type="nucleotide sequence ID" value="NZ_KK082169.1"/>
</dbReference>
<keyword evidence="3" id="KW-0813">Transport</keyword>
<feature type="transmembrane region" description="Helical" evidence="8">
    <location>
        <begin position="161"/>
        <end position="185"/>
    </location>
</feature>
<evidence type="ECO:0000256" key="2">
    <source>
        <dbReference type="ARBA" id="ARBA00008335"/>
    </source>
</evidence>
<feature type="transmembrane region" description="Helical" evidence="8">
    <location>
        <begin position="362"/>
        <end position="382"/>
    </location>
</feature>
<evidence type="ECO:0000256" key="1">
    <source>
        <dbReference type="ARBA" id="ARBA00004651"/>
    </source>
</evidence>
<gene>
    <name evidence="10" type="ORF">BG53_08970</name>
</gene>
<dbReference type="Gene3D" id="1.20.1250.20">
    <property type="entry name" value="MFS general substrate transporter like domains"/>
    <property type="match status" value="2"/>
</dbReference>
<evidence type="ECO:0000256" key="5">
    <source>
        <dbReference type="ARBA" id="ARBA00022989"/>
    </source>
</evidence>
<proteinExistence type="inferred from homology"/>
<feature type="transmembrane region" description="Helical" evidence="8">
    <location>
        <begin position="206"/>
        <end position="224"/>
    </location>
</feature>
<keyword evidence="6 8" id="KW-0472">Membrane</keyword>
<evidence type="ECO:0000259" key="9">
    <source>
        <dbReference type="PROSITE" id="PS50850"/>
    </source>
</evidence>
<organism evidence="10 11">
    <name type="scientific">Paenibacillus darwinianus</name>
    <dbReference type="NCBI Taxonomy" id="1380763"/>
    <lineage>
        <taxon>Bacteria</taxon>
        <taxon>Bacillati</taxon>
        <taxon>Bacillota</taxon>
        <taxon>Bacilli</taxon>
        <taxon>Bacillales</taxon>
        <taxon>Paenibacillaceae</taxon>
        <taxon>Paenibacillus</taxon>
    </lineage>
</organism>
<dbReference type="InterPro" id="IPR020846">
    <property type="entry name" value="MFS_dom"/>
</dbReference>
<dbReference type="PANTHER" id="PTHR23514">
    <property type="entry name" value="BYPASS OF STOP CODON PROTEIN 6"/>
    <property type="match status" value="1"/>
</dbReference>
<dbReference type="AlphaFoldDB" id="A0A9W5RZW4"/>
<evidence type="ECO:0000256" key="4">
    <source>
        <dbReference type="ARBA" id="ARBA00022692"/>
    </source>
</evidence>
<comment type="caution">
    <text evidence="10">The sequence shown here is derived from an EMBL/GenBank/DDBJ whole genome shotgun (WGS) entry which is preliminary data.</text>
</comment>
<dbReference type="GO" id="GO:0005886">
    <property type="term" value="C:plasma membrane"/>
    <property type="evidence" value="ECO:0007669"/>
    <property type="project" value="UniProtKB-SubCell"/>
</dbReference>
<feature type="transmembrane region" description="Helical" evidence="8">
    <location>
        <begin position="94"/>
        <end position="121"/>
    </location>
</feature>
<dbReference type="EMBL" id="JFHU01000232">
    <property type="protein sequence ID" value="EXX85323.1"/>
    <property type="molecule type" value="Genomic_DNA"/>
</dbReference>
<feature type="transmembrane region" description="Helical" evidence="8">
    <location>
        <begin position="133"/>
        <end position="155"/>
    </location>
</feature>
<dbReference type="InterPro" id="IPR036259">
    <property type="entry name" value="MFS_trans_sf"/>
</dbReference>
<accession>A0A9W5RZW4</accession>
<evidence type="ECO:0000313" key="10">
    <source>
        <dbReference type="EMBL" id="EXX85323.1"/>
    </source>
</evidence>
<feature type="transmembrane region" description="Helical" evidence="8">
    <location>
        <begin position="335"/>
        <end position="356"/>
    </location>
</feature>
<dbReference type="InterPro" id="IPR051788">
    <property type="entry name" value="MFS_Transporter"/>
</dbReference>
<feature type="transmembrane region" description="Helical" evidence="8">
    <location>
        <begin position="43"/>
        <end position="62"/>
    </location>
</feature>
<keyword evidence="11" id="KW-1185">Reference proteome</keyword>
<protein>
    <submittedName>
        <fullName evidence="10">Fucose permease</fullName>
    </submittedName>
</protein>
<feature type="transmembrane region" description="Helical" evidence="8">
    <location>
        <begin position="244"/>
        <end position="265"/>
    </location>
</feature>
<keyword evidence="5 8" id="KW-1133">Transmembrane helix</keyword>
<dbReference type="OrthoDB" id="1674541at2"/>
<feature type="transmembrane region" description="Helical" evidence="8">
    <location>
        <begin position="69"/>
        <end position="88"/>
    </location>
</feature>
<dbReference type="PROSITE" id="PS50850">
    <property type="entry name" value="MFS"/>
    <property type="match status" value="1"/>
</dbReference>
<evidence type="ECO:0000256" key="7">
    <source>
        <dbReference type="SAM" id="MobiDB-lite"/>
    </source>
</evidence>
<dbReference type="Pfam" id="PF07690">
    <property type="entry name" value="MFS_1"/>
    <property type="match status" value="1"/>
</dbReference>
<evidence type="ECO:0000256" key="8">
    <source>
        <dbReference type="SAM" id="Phobius"/>
    </source>
</evidence>
<dbReference type="GO" id="GO:0022857">
    <property type="term" value="F:transmembrane transporter activity"/>
    <property type="evidence" value="ECO:0007669"/>
    <property type="project" value="InterPro"/>
</dbReference>
<feature type="compositionally biased region" description="Basic and acidic residues" evidence="7">
    <location>
        <begin position="403"/>
        <end position="422"/>
    </location>
</feature>
<feature type="domain" description="Major facilitator superfamily (MFS) profile" evidence="9">
    <location>
        <begin position="4"/>
        <end position="389"/>
    </location>
</feature>
<feature type="transmembrane region" description="Helical" evidence="8">
    <location>
        <begin position="301"/>
        <end position="323"/>
    </location>
</feature>